<evidence type="ECO:0000256" key="8">
    <source>
        <dbReference type="ARBA" id="ARBA00023239"/>
    </source>
</evidence>
<keyword evidence="6" id="KW-0479">Metal-binding</keyword>
<name>A0A3N1XL29_9FIRM</name>
<evidence type="ECO:0000256" key="9">
    <source>
        <dbReference type="ARBA" id="ARBA00025634"/>
    </source>
</evidence>
<dbReference type="RefSeq" id="WP_123609670.1">
    <property type="nucleotide sequence ID" value="NZ_RJVG01000006.1"/>
</dbReference>
<dbReference type="EMBL" id="RJVG01000006">
    <property type="protein sequence ID" value="ROR27423.1"/>
    <property type="molecule type" value="Genomic_DNA"/>
</dbReference>
<dbReference type="InterPro" id="IPR006805">
    <property type="entry name" value="Anth_synth_I_N"/>
</dbReference>
<feature type="domain" description="Chorismate-utilising enzyme C-terminal" evidence="11">
    <location>
        <begin position="177"/>
        <end position="430"/>
    </location>
</feature>
<keyword evidence="5" id="KW-0808">Transferase</keyword>
<comment type="cofactor">
    <cofactor evidence="1">
        <name>Mg(2+)</name>
        <dbReference type="ChEBI" id="CHEBI:18420"/>
    </cofactor>
</comment>
<dbReference type="OrthoDB" id="9803598at2"/>
<evidence type="ECO:0000256" key="5">
    <source>
        <dbReference type="ARBA" id="ARBA00022679"/>
    </source>
</evidence>
<gene>
    <name evidence="13" type="ORF">EDD66_106120</name>
</gene>
<evidence type="ECO:0000256" key="4">
    <source>
        <dbReference type="ARBA" id="ARBA00020653"/>
    </source>
</evidence>
<dbReference type="AlphaFoldDB" id="A0A3N1XL29"/>
<proteinExistence type="predicted"/>
<dbReference type="InterPro" id="IPR005801">
    <property type="entry name" value="ADC_synthase"/>
</dbReference>
<comment type="catalytic activity">
    <reaction evidence="10">
        <text>chorismate + L-glutamine = anthranilate + pyruvate + L-glutamate + H(+)</text>
        <dbReference type="Rhea" id="RHEA:21732"/>
        <dbReference type="ChEBI" id="CHEBI:15361"/>
        <dbReference type="ChEBI" id="CHEBI:15378"/>
        <dbReference type="ChEBI" id="CHEBI:16567"/>
        <dbReference type="ChEBI" id="CHEBI:29748"/>
        <dbReference type="ChEBI" id="CHEBI:29985"/>
        <dbReference type="ChEBI" id="CHEBI:58359"/>
        <dbReference type="EC" id="4.1.3.27"/>
    </reaction>
</comment>
<dbReference type="InterPro" id="IPR005802">
    <property type="entry name" value="ADC_synth_comp_1"/>
</dbReference>
<keyword evidence="14" id="KW-1185">Reference proteome</keyword>
<dbReference type="Gene3D" id="3.60.120.10">
    <property type="entry name" value="Anthranilate synthase"/>
    <property type="match status" value="1"/>
</dbReference>
<reference evidence="13 14" key="1">
    <citation type="submission" date="2018-11" db="EMBL/GenBank/DDBJ databases">
        <title>Genomic Encyclopedia of Type Strains, Phase IV (KMG-IV): sequencing the most valuable type-strain genomes for metagenomic binning, comparative biology and taxonomic classification.</title>
        <authorList>
            <person name="Goeker M."/>
        </authorList>
    </citation>
    <scope>NUCLEOTIDE SEQUENCE [LARGE SCALE GENOMIC DNA]</scope>
    <source>
        <strain evidence="13 14">DSM 26537</strain>
    </source>
</reference>
<dbReference type="GO" id="GO:0004049">
    <property type="term" value="F:anthranilate synthase activity"/>
    <property type="evidence" value="ECO:0007669"/>
    <property type="project" value="UniProtKB-EC"/>
</dbReference>
<organism evidence="13 14">
    <name type="scientific">Mobilisporobacter senegalensis</name>
    <dbReference type="NCBI Taxonomy" id="1329262"/>
    <lineage>
        <taxon>Bacteria</taxon>
        <taxon>Bacillati</taxon>
        <taxon>Bacillota</taxon>
        <taxon>Clostridia</taxon>
        <taxon>Lachnospirales</taxon>
        <taxon>Lachnospiraceae</taxon>
        <taxon>Mobilisporobacter</taxon>
    </lineage>
</organism>
<dbReference type="SUPFAM" id="SSF56322">
    <property type="entry name" value="ADC synthase"/>
    <property type="match status" value="1"/>
</dbReference>
<evidence type="ECO:0000259" key="12">
    <source>
        <dbReference type="Pfam" id="PF04715"/>
    </source>
</evidence>
<comment type="subunit">
    <text evidence="2">Heterotetramer consisting of two non-identical subunits: a beta subunit (TrpG) and a large alpha subunit (TrpE).</text>
</comment>
<keyword evidence="8" id="KW-0456">Lyase</keyword>
<dbReference type="GO" id="GO:0046872">
    <property type="term" value="F:metal ion binding"/>
    <property type="evidence" value="ECO:0007669"/>
    <property type="project" value="UniProtKB-KW"/>
</dbReference>
<sequence length="439" mass="50387">MTQIKELKHYKPIQDIFPLFHQEEDAVFLESSLKNHLGQFSIIGRKPYLKLVKDKVFTINGRISDIPFEGFIKEYFARNFKENKSGLPIISGAIGYFSYDYDRKKNNQIPESILIFYDEFIIENHETNSVYLVANGETKNPKEALDELEEIIMNRRETNTSIGAEYQKPDIKYNFKKEEYLKAIEKMMEYIVEGDIYIANMTQQLFLKSGKTPYELYRILSKDNPSPFAAYLNYKNFQVVSASPERFIQVKDRRIVTRPIKGTRKRGKTPEEDWLLKQELENSEKDKSELLMIVDLERNDLNKISKPGSVKVNDLFHIETYATVHHLVATVSGILKENTDIMDIIKATFPGGSITGAPKIRAMEIIEELENNQRGLYTGSIGYFSLNGDCDMNIAIRTAIHQEGIYNLGVGGGITCESQIISEYEETLQKAKAFLDALS</sequence>
<evidence type="ECO:0000259" key="11">
    <source>
        <dbReference type="Pfam" id="PF00425"/>
    </source>
</evidence>
<evidence type="ECO:0000256" key="7">
    <source>
        <dbReference type="ARBA" id="ARBA00022842"/>
    </source>
</evidence>
<comment type="function">
    <text evidence="9">Part of a heterotetrameric complex that catalyzes the two-step biosynthesis of anthranilate, an intermediate in the biosynthesis of L-tryptophan. In the first step, the glutamine-binding beta subunit (TrpG) of anthranilate synthase (AS) provides the glutamine amidotransferase activity which generates ammonia as a substrate that, along with chorismate, is used in the second step, catalyzed by the large alpha subunit of AS (TrpE) to produce anthranilate. In the absence of TrpG, TrpE can synthesize anthranilate directly from chorismate and high concentrations of ammonia.</text>
</comment>
<evidence type="ECO:0000313" key="14">
    <source>
        <dbReference type="Proteomes" id="UP000273083"/>
    </source>
</evidence>
<dbReference type="GO" id="GO:0009396">
    <property type="term" value="P:folic acid-containing compound biosynthetic process"/>
    <property type="evidence" value="ECO:0007669"/>
    <property type="project" value="InterPro"/>
</dbReference>
<keyword evidence="7" id="KW-0460">Magnesium</keyword>
<dbReference type="NCBIfam" id="TIGR00553">
    <property type="entry name" value="pabB"/>
    <property type="match status" value="1"/>
</dbReference>
<evidence type="ECO:0000256" key="3">
    <source>
        <dbReference type="ARBA" id="ARBA00013139"/>
    </source>
</evidence>
<dbReference type="PANTHER" id="PTHR11236:SF48">
    <property type="entry name" value="ISOCHORISMATE SYNTHASE MENF"/>
    <property type="match status" value="1"/>
</dbReference>
<dbReference type="GO" id="GO:0046820">
    <property type="term" value="F:4-amino-4-deoxychorismate synthase activity"/>
    <property type="evidence" value="ECO:0007669"/>
    <property type="project" value="UniProtKB-EC"/>
</dbReference>
<dbReference type="PANTHER" id="PTHR11236">
    <property type="entry name" value="AMINOBENZOATE/ANTHRANILATE SYNTHASE"/>
    <property type="match status" value="1"/>
</dbReference>
<dbReference type="PRINTS" id="PR00095">
    <property type="entry name" value="ANTSNTHASEI"/>
</dbReference>
<evidence type="ECO:0000256" key="1">
    <source>
        <dbReference type="ARBA" id="ARBA00001946"/>
    </source>
</evidence>
<evidence type="ECO:0000256" key="6">
    <source>
        <dbReference type="ARBA" id="ARBA00022723"/>
    </source>
</evidence>
<evidence type="ECO:0000256" key="2">
    <source>
        <dbReference type="ARBA" id="ARBA00011575"/>
    </source>
</evidence>
<dbReference type="Proteomes" id="UP000273083">
    <property type="component" value="Unassembled WGS sequence"/>
</dbReference>
<evidence type="ECO:0000313" key="13">
    <source>
        <dbReference type="EMBL" id="ROR27423.1"/>
    </source>
</evidence>
<dbReference type="GO" id="GO:0000162">
    <property type="term" value="P:L-tryptophan biosynthetic process"/>
    <property type="evidence" value="ECO:0007669"/>
    <property type="project" value="TreeGrafter"/>
</dbReference>
<dbReference type="EC" id="2.6.1.85" evidence="3"/>
<evidence type="ECO:0000256" key="10">
    <source>
        <dbReference type="ARBA" id="ARBA00047683"/>
    </source>
</evidence>
<comment type="caution">
    <text evidence="13">The sequence shown here is derived from an EMBL/GenBank/DDBJ whole genome shotgun (WGS) entry which is preliminary data.</text>
</comment>
<feature type="domain" description="Anthranilate synthase component I N-terminal" evidence="12">
    <location>
        <begin position="20"/>
        <end position="132"/>
    </location>
</feature>
<accession>A0A3N1XL29</accession>
<dbReference type="Pfam" id="PF00425">
    <property type="entry name" value="Chorismate_bind"/>
    <property type="match status" value="1"/>
</dbReference>
<dbReference type="InterPro" id="IPR015890">
    <property type="entry name" value="Chorismate_C"/>
</dbReference>
<dbReference type="InterPro" id="IPR019999">
    <property type="entry name" value="Anth_synth_I-like"/>
</dbReference>
<protein>
    <recommendedName>
        <fullName evidence="4">Anthranilate synthase component 1</fullName>
        <ecNumber evidence="3">2.6.1.85</ecNumber>
    </recommendedName>
</protein>
<dbReference type="Pfam" id="PF04715">
    <property type="entry name" value="Anth_synt_I_N"/>
    <property type="match status" value="1"/>
</dbReference>